<proteinExistence type="predicted"/>
<feature type="transmembrane region" description="Helical" evidence="1">
    <location>
        <begin position="253"/>
        <end position="277"/>
    </location>
</feature>
<dbReference type="Proteomes" id="UP000321046">
    <property type="component" value="Unassembled WGS sequence"/>
</dbReference>
<feature type="transmembrane region" description="Helical" evidence="1">
    <location>
        <begin position="178"/>
        <end position="199"/>
    </location>
</feature>
<name>A0A5C6X6J9_9DELT</name>
<feature type="transmembrane region" description="Helical" evidence="1">
    <location>
        <begin position="106"/>
        <end position="123"/>
    </location>
</feature>
<feature type="transmembrane region" description="Helical" evidence="1">
    <location>
        <begin position="231"/>
        <end position="247"/>
    </location>
</feature>
<feature type="transmembrane region" description="Helical" evidence="1">
    <location>
        <begin position="129"/>
        <end position="147"/>
    </location>
</feature>
<keyword evidence="1" id="KW-0812">Transmembrane</keyword>
<evidence type="ECO:0000313" key="2">
    <source>
        <dbReference type="EMBL" id="TXD36833.1"/>
    </source>
</evidence>
<dbReference type="OrthoDB" id="5189031at2"/>
<dbReference type="PANTHER" id="PTHR33802:SF1">
    <property type="entry name" value="XK-RELATED PROTEIN"/>
    <property type="match status" value="1"/>
</dbReference>
<accession>A0A5C6X6J9</accession>
<keyword evidence="1" id="KW-1133">Transmembrane helix</keyword>
<dbReference type="InterPro" id="IPR038330">
    <property type="entry name" value="TspO/MBR-related_sf"/>
</dbReference>
<feature type="transmembrane region" description="Helical" evidence="1">
    <location>
        <begin position="73"/>
        <end position="94"/>
    </location>
</feature>
<comment type="caution">
    <text evidence="2">The sequence shown here is derived from an EMBL/GenBank/DDBJ whole genome shotgun (WGS) entry which is preliminary data.</text>
</comment>
<organism evidence="2 3">
    <name type="scientific">Lujinxingia vulgaris</name>
    <dbReference type="NCBI Taxonomy" id="2600176"/>
    <lineage>
        <taxon>Bacteria</taxon>
        <taxon>Deltaproteobacteria</taxon>
        <taxon>Bradymonadales</taxon>
        <taxon>Lujinxingiaceae</taxon>
        <taxon>Lujinxingia</taxon>
    </lineage>
</organism>
<feature type="transmembrane region" description="Helical" evidence="1">
    <location>
        <begin position="205"/>
        <end position="224"/>
    </location>
</feature>
<gene>
    <name evidence="2" type="ORF">FRC96_08925</name>
</gene>
<reference evidence="2 3" key="1">
    <citation type="submission" date="2019-08" db="EMBL/GenBank/DDBJ databases">
        <title>Bradymonadales sp. TMQ2.</title>
        <authorList>
            <person name="Liang Q."/>
        </authorList>
    </citation>
    <scope>NUCLEOTIDE SEQUENCE [LARGE SCALE GENOMIC DNA]</scope>
    <source>
        <strain evidence="2 3">TMQ2</strain>
    </source>
</reference>
<evidence type="ECO:0000313" key="3">
    <source>
        <dbReference type="Proteomes" id="UP000321046"/>
    </source>
</evidence>
<protein>
    <submittedName>
        <fullName evidence="2">Tryptophan-rich sensory protein</fullName>
    </submittedName>
</protein>
<dbReference type="PANTHER" id="PTHR33802">
    <property type="entry name" value="SI:CH211-161H7.5-RELATED"/>
    <property type="match status" value="1"/>
</dbReference>
<dbReference type="EMBL" id="VOSL01000043">
    <property type="protein sequence ID" value="TXD36833.1"/>
    <property type="molecule type" value="Genomic_DNA"/>
</dbReference>
<evidence type="ECO:0000256" key="1">
    <source>
        <dbReference type="SAM" id="Phobius"/>
    </source>
</evidence>
<dbReference type="AlphaFoldDB" id="A0A5C6X6J9"/>
<dbReference type="Gene3D" id="1.20.1260.100">
    <property type="entry name" value="TspO/MBR protein"/>
    <property type="match status" value="1"/>
</dbReference>
<sequence>MLSPRHLVLLLRLRKRLRSHTRCRMRSTLLKLLALIIPPLAIGLPQLAAAPDRSVGAISDRFFEEVLLIPAGYAFAVWGFIYTGILALAVAQIVPRFATRERYAAARLPLIINMLFNAAWLLVWQSLLFGWALVVIVGQLTSALWLYRAFATRDGVPAPELREGWTLARVIRWPLGTYCGWLTLATVLNASSVLVVAGWDAWGLSAATWAVIMLLAAALIGVALRVGLDEPAVALVFVWALIAVVLAEGQPASVQGVAGGLALLFLILALPAARGWIAGSGRSERQHTEASASLPVVTEADPV</sequence>
<keyword evidence="1" id="KW-0472">Membrane</keyword>